<sequence>MRANRTSLLDFFNNVSQNPTPEQRMQLVDEIKAACPGFEYTPAQAYRWFYKARRNGSSSSNANLGFTTDQLDTLRTLLKPLPQPPSEVVEVWAKLLDLGVEMVMEMITAIQKENQPAEVTTSNQAHHLPTPRMSTSPEPNHEDASTELKHEPSISPTIPFKEPRIWPGAAITMGPAQTVGSQPTAVLDRQMASVIVAKNHFEKSEILEILQQCLQTPSTPNPRAKVLTAEKVEQAWLAYSEPIIQLLL</sequence>
<proteinExistence type="predicted"/>
<name>A0A9P5ZVD3_PLEER</name>
<dbReference type="EMBL" id="MU154576">
    <property type="protein sequence ID" value="KAF9494192.1"/>
    <property type="molecule type" value="Genomic_DNA"/>
</dbReference>
<keyword evidence="3" id="KW-1185">Reference proteome</keyword>
<evidence type="ECO:0000313" key="2">
    <source>
        <dbReference type="EMBL" id="KAF9494192.1"/>
    </source>
</evidence>
<evidence type="ECO:0000313" key="3">
    <source>
        <dbReference type="Proteomes" id="UP000807025"/>
    </source>
</evidence>
<accession>A0A9P5ZVD3</accession>
<organism evidence="2 3">
    <name type="scientific">Pleurotus eryngii</name>
    <name type="common">Boletus of the steppes</name>
    <dbReference type="NCBI Taxonomy" id="5323"/>
    <lineage>
        <taxon>Eukaryota</taxon>
        <taxon>Fungi</taxon>
        <taxon>Dikarya</taxon>
        <taxon>Basidiomycota</taxon>
        <taxon>Agaricomycotina</taxon>
        <taxon>Agaricomycetes</taxon>
        <taxon>Agaricomycetidae</taxon>
        <taxon>Agaricales</taxon>
        <taxon>Pleurotineae</taxon>
        <taxon>Pleurotaceae</taxon>
        <taxon>Pleurotus</taxon>
    </lineage>
</organism>
<feature type="compositionally biased region" description="Polar residues" evidence="1">
    <location>
        <begin position="114"/>
        <end position="125"/>
    </location>
</feature>
<dbReference type="OrthoDB" id="2799385at2759"/>
<protein>
    <recommendedName>
        <fullName evidence="4">Homeobox domain-containing protein</fullName>
    </recommendedName>
</protein>
<evidence type="ECO:0008006" key="4">
    <source>
        <dbReference type="Google" id="ProtNLM"/>
    </source>
</evidence>
<dbReference type="Proteomes" id="UP000807025">
    <property type="component" value="Unassembled WGS sequence"/>
</dbReference>
<feature type="region of interest" description="Disordered" evidence="1">
    <location>
        <begin position="114"/>
        <end position="157"/>
    </location>
</feature>
<reference evidence="2" key="1">
    <citation type="submission" date="2020-11" db="EMBL/GenBank/DDBJ databases">
        <authorList>
            <consortium name="DOE Joint Genome Institute"/>
            <person name="Ahrendt S."/>
            <person name="Riley R."/>
            <person name="Andreopoulos W."/>
            <person name="Labutti K."/>
            <person name="Pangilinan J."/>
            <person name="Ruiz-Duenas F.J."/>
            <person name="Barrasa J.M."/>
            <person name="Sanchez-Garcia M."/>
            <person name="Camarero S."/>
            <person name="Miyauchi S."/>
            <person name="Serrano A."/>
            <person name="Linde D."/>
            <person name="Babiker R."/>
            <person name="Drula E."/>
            <person name="Ayuso-Fernandez I."/>
            <person name="Pacheco R."/>
            <person name="Padilla G."/>
            <person name="Ferreira P."/>
            <person name="Barriuso J."/>
            <person name="Kellner H."/>
            <person name="Castanera R."/>
            <person name="Alfaro M."/>
            <person name="Ramirez L."/>
            <person name="Pisabarro A.G."/>
            <person name="Kuo A."/>
            <person name="Tritt A."/>
            <person name="Lipzen A."/>
            <person name="He G."/>
            <person name="Yan M."/>
            <person name="Ng V."/>
            <person name="Cullen D."/>
            <person name="Martin F."/>
            <person name="Rosso M.-N."/>
            <person name="Henrissat B."/>
            <person name="Hibbett D."/>
            <person name="Martinez A.T."/>
            <person name="Grigoriev I.V."/>
        </authorList>
    </citation>
    <scope>NUCLEOTIDE SEQUENCE</scope>
    <source>
        <strain evidence="2">ATCC 90797</strain>
    </source>
</reference>
<comment type="caution">
    <text evidence="2">The sequence shown here is derived from an EMBL/GenBank/DDBJ whole genome shotgun (WGS) entry which is preliminary data.</text>
</comment>
<feature type="compositionally biased region" description="Basic and acidic residues" evidence="1">
    <location>
        <begin position="139"/>
        <end position="152"/>
    </location>
</feature>
<evidence type="ECO:0000256" key="1">
    <source>
        <dbReference type="SAM" id="MobiDB-lite"/>
    </source>
</evidence>
<gene>
    <name evidence="2" type="ORF">BDN71DRAFT_1010169</name>
</gene>
<dbReference type="AlphaFoldDB" id="A0A9P5ZVD3"/>